<dbReference type="Pfam" id="PF04055">
    <property type="entry name" value="Radical_SAM"/>
    <property type="match status" value="1"/>
</dbReference>
<protein>
    <submittedName>
        <fullName evidence="10">MiaB-like tRNA modifying enzyme</fullName>
    </submittedName>
</protein>
<dbReference type="STRING" id="395963.Bind_3405"/>
<evidence type="ECO:0000256" key="2">
    <source>
        <dbReference type="ARBA" id="ARBA00022485"/>
    </source>
</evidence>
<comment type="cofactor">
    <cofactor evidence="1">
        <name>[4Fe-4S] cluster</name>
        <dbReference type="ChEBI" id="CHEBI:49883"/>
    </cofactor>
</comment>
<dbReference type="PANTHER" id="PTHR11918">
    <property type="entry name" value="RADICAL SAM PROTEINS"/>
    <property type="match status" value="1"/>
</dbReference>
<dbReference type="HOGENOM" id="CLU_018697_1_1_5"/>
<keyword evidence="7" id="KW-0411">Iron-sulfur</keyword>
<sequence length="435" mass="47441">MKTHASAACVETLSFGCRLNFVEAETMRRAAKAAGFENLVIVNSCAVTAEATRQTRQAIRRVKREQPEAKIVVTGCAAETEPERFRAMPEVGLVLGNARKTEAATWLALKHQASDLPLDAPHAEALHRPRLSPQAGTEDHTRAFLAVQNGCDHRCSFCIIPQGRGSSRSVPLDDAIAMARDLAARGFLEIVLTGVDLTSYGSDLPDVPRLGDLVRRILREVPSLPRLRLSSIDCIEADPVLVRCFAEEERLMPSLHLSLQAGSDLILKRMQRRHGRTDAIRFCAELRRLRPDIAFSADLIAGFPTETEAQFTDTLDLVDACGLTSLHVFPFSARPGTPAARMPAVAPTIVKERARRLREKGTLALASHLGTHVGHRRRLLSERGGLARTEDFAPVRLHNIAPGRLVEALITGSDGEVLQGAIVPDRSGSMNAIPL</sequence>
<dbReference type="EMBL" id="CP001016">
    <property type="protein sequence ID" value="ACB96962.1"/>
    <property type="molecule type" value="Genomic_DNA"/>
</dbReference>
<dbReference type="SMART" id="SM00729">
    <property type="entry name" value="Elp3"/>
    <property type="match status" value="1"/>
</dbReference>
<dbReference type="InterPro" id="IPR023404">
    <property type="entry name" value="rSAM_horseshoe"/>
</dbReference>
<evidence type="ECO:0000256" key="4">
    <source>
        <dbReference type="ARBA" id="ARBA00022691"/>
    </source>
</evidence>
<dbReference type="InterPro" id="IPR005839">
    <property type="entry name" value="Methylthiotransferase"/>
</dbReference>
<keyword evidence="11" id="KW-1185">Reference proteome</keyword>
<evidence type="ECO:0000259" key="8">
    <source>
        <dbReference type="PROSITE" id="PS51449"/>
    </source>
</evidence>
<dbReference type="InterPro" id="IPR007197">
    <property type="entry name" value="rSAM"/>
</dbReference>
<dbReference type="Gene3D" id="3.80.30.20">
    <property type="entry name" value="tm_1862 like domain"/>
    <property type="match status" value="1"/>
</dbReference>
<reference evidence="10 11" key="2">
    <citation type="journal article" date="2010" name="J. Bacteriol.">
        <title>Complete genome sequence of Beijerinckia indica subsp. indica.</title>
        <authorList>
            <person name="Tamas I."/>
            <person name="Dedysh S.N."/>
            <person name="Liesack W."/>
            <person name="Stott M.B."/>
            <person name="Alam M."/>
            <person name="Murrell J.C."/>
            <person name="Dunfield P.F."/>
        </authorList>
    </citation>
    <scope>NUCLEOTIDE SEQUENCE [LARGE SCALE GENOMIC DNA]</scope>
    <source>
        <strain evidence="11">ATCC 9039 / DSM 1715 / NCIMB 8712</strain>
    </source>
</reference>
<evidence type="ECO:0000256" key="1">
    <source>
        <dbReference type="ARBA" id="ARBA00001966"/>
    </source>
</evidence>
<accession>B2IEM2</accession>
<dbReference type="PROSITE" id="PS51918">
    <property type="entry name" value="RADICAL_SAM"/>
    <property type="match status" value="1"/>
</dbReference>
<dbReference type="PROSITE" id="PS01278">
    <property type="entry name" value="MTTASE_RADICAL"/>
    <property type="match status" value="1"/>
</dbReference>
<dbReference type="InterPro" id="IPR006638">
    <property type="entry name" value="Elp3/MiaA/NifB-like_rSAM"/>
</dbReference>
<dbReference type="SFLD" id="SFLDS00029">
    <property type="entry name" value="Radical_SAM"/>
    <property type="match status" value="1"/>
</dbReference>
<dbReference type="NCBIfam" id="TIGR00089">
    <property type="entry name" value="MiaB/RimO family radical SAM methylthiotransferase"/>
    <property type="match status" value="1"/>
</dbReference>
<gene>
    <name evidence="10" type="ordered locus">Bind_3405</name>
</gene>
<evidence type="ECO:0000256" key="7">
    <source>
        <dbReference type="ARBA" id="ARBA00023014"/>
    </source>
</evidence>
<feature type="domain" description="MTTase N-terminal" evidence="8">
    <location>
        <begin position="8"/>
        <end position="110"/>
    </location>
</feature>
<dbReference type="GO" id="GO:0035598">
    <property type="term" value="F:tRNA (N(6)-L-threonylcarbamoyladenosine(37)-C(2))-methylthiotransferase activity"/>
    <property type="evidence" value="ECO:0007669"/>
    <property type="project" value="TreeGrafter"/>
</dbReference>
<dbReference type="NCBIfam" id="TIGR01579">
    <property type="entry name" value="MiaB-like-C"/>
    <property type="match status" value="1"/>
</dbReference>
<dbReference type="InterPro" id="IPR013848">
    <property type="entry name" value="Methylthiotransferase_N"/>
</dbReference>
<dbReference type="PANTHER" id="PTHR11918:SF45">
    <property type="entry name" value="THREONYLCARBAMOYLADENOSINE TRNA METHYLTHIOTRANSFERASE"/>
    <property type="match status" value="1"/>
</dbReference>
<dbReference type="PROSITE" id="PS51449">
    <property type="entry name" value="MTTASE_N"/>
    <property type="match status" value="1"/>
</dbReference>
<dbReference type="eggNOG" id="COG0621">
    <property type="taxonomic scope" value="Bacteria"/>
</dbReference>
<evidence type="ECO:0000256" key="6">
    <source>
        <dbReference type="ARBA" id="ARBA00023004"/>
    </source>
</evidence>
<evidence type="ECO:0000256" key="5">
    <source>
        <dbReference type="ARBA" id="ARBA00022723"/>
    </source>
</evidence>
<keyword evidence="6" id="KW-0408">Iron</keyword>
<keyword evidence="5" id="KW-0479">Metal-binding</keyword>
<organism evidence="10 11">
    <name type="scientific">Beijerinckia indica subsp. indica (strain ATCC 9039 / DSM 1715 / NCIMB 8712)</name>
    <dbReference type="NCBI Taxonomy" id="395963"/>
    <lineage>
        <taxon>Bacteria</taxon>
        <taxon>Pseudomonadati</taxon>
        <taxon>Pseudomonadota</taxon>
        <taxon>Alphaproteobacteria</taxon>
        <taxon>Hyphomicrobiales</taxon>
        <taxon>Beijerinckiaceae</taxon>
        <taxon>Beijerinckia</taxon>
    </lineage>
</organism>
<dbReference type="SUPFAM" id="SSF102114">
    <property type="entry name" value="Radical SAM enzymes"/>
    <property type="match status" value="1"/>
</dbReference>
<dbReference type="InterPro" id="IPR006467">
    <property type="entry name" value="MiaB-like_bact"/>
</dbReference>
<evidence type="ECO:0000313" key="11">
    <source>
        <dbReference type="Proteomes" id="UP000001695"/>
    </source>
</evidence>
<dbReference type="GO" id="GO:0046872">
    <property type="term" value="F:metal ion binding"/>
    <property type="evidence" value="ECO:0007669"/>
    <property type="project" value="UniProtKB-KW"/>
</dbReference>
<dbReference type="GO" id="GO:0051539">
    <property type="term" value="F:4 iron, 4 sulfur cluster binding"/>
    <property type="evidence" value="ECO:0007669"/>
    <property type="project" value="UniProtKB-KW"/>
</dbReference>
<keyword evidence="2" id="KW-0004">4Fe-4S</keyword>
<dbReference type="RefSeq" id="WP_012386310.1">
    <property type="nucleotide sequence ID" value="NC_010581.1"/>
</dbReference>
<dbReference type="Pfam" id="PF00919">
    <property type="entry name" value="UPF0004"/>
    <property type="match status" value="1"/>
</dbReference>
<dbReference type="InterPro" id="IPR020612">
    <property type="entry name" value="Methylthiotransferase_CS"/>
</dbReference>
<dbReference type="InterPro" id="IPR058240">
    <property type="entry name" value="rSAM_sf"/>
</dbReference>
<feature type="domain" description="Radical SAM core" evidence="9">
    <location>
        <begin position="137"/>
        <end position="367"/>
    </location>
</feature>
<evidence type="ECO:0000259" key="9">
    <source>
        <dbReference type="PROSITE" id="PS51918"/>
    </source>
</evidence>
<name>B2IEM2_BEII9</name>
<dbReference type="CDD" id="cd01335">
    <property type="entry name" value="Radical_SAM"/>
    <property type="match status" value="1"/>
</dbReference>
<dbReference type="KEGG" id="bid:Bind_3405"/>
<dbReference type="SFLD" id="SFLDG01082">
    <property type="entry name" value="B12-binding_domain_containing"/>
    <property type="match status" value="1"/>
</dbReference>
<proteinExistence type="predicted"/>
<evidence type="ECO:0000256" key="3">
    <source>
        <dbReference type="ARBA" id="ARBA00022679"/>
    </source>
</evidence>
<dbReference type="Gene3D" id="3.40.50.12160">
    <property type="entry name" value="Methylthiotransferase, N-terminal domain"/>
    <property type="match status" value="1"/>
</dbReference>
<keyword evidence="3" id="KW-0808">Transferase</keyword>
<dbReference type="OrthoDB" id="9805215at2"/>
<evidence type="ECO:0000313" key="10">
    <source>
        <dbReference type="EMBL" id="ACB96962.1"/>
    </source>
</evidence>
<keyword evidence="4" id="KW-0949">S-adenosyl-L-methionine</keyword>
<dbReference type="AlphaFoldDB" id="B2IEM2"/>
<dbReference type="InterPro" id="IPR038135">
    <property type="entry name" value="Methylthiotransferase_N_sf"/>
</dbReference>
<dbReference type="Proteomes" id="UP000001695">
    <property type="component" value="Chromosome"/>
</dbReference>
<reference evidence="11" key="1">
    <citation type="submission" date="2008-03" db="EMBL/GenBank/DDBJ databases">
        <title>Complete sequence of chromosome of Beijerinckia indica subsp. indica ATCC 9039.</title>
        <authorList>
            <consortium name="US DOE Joint Genome Institute"/>
            <person name="Copeland A."/>
            <person name="Lucas S."/>
            <person name="Lapidus A."/>
            <person name="Glavina del Rio T."/>
            <person name="Dalin E."/>
            <person name="Tice H."/>
            <person name="Bruce D."/>
            <person name="Goodwin L."/>
            <person name="Pitluck S."/>
            <person name="LaButti K."/>
            <person name="Schmutz J."/>
            <person name="Larimer F."/>
            <person name="Land M."/>
            <person name="Hauser L."/>
            <person name="Kyrpides N."/>
            <person name="Mikhailova N."/>
            <person name="Dunfield P.F."/>
            <person name="Dedysh S.N."/>
            <person name="Liesack W."/>
            <person name="Saw J.H."/>
            <person name="Alam M."/>
            <person name="Chen Y."/>
            <person name="Murrell J.C."/>
            <person name="Richardson P."/>
        </authorList>
    </citation>
    <scope>NUCLEOTIDE SEQUENCE [LARGE SCALE GENOMIC DNA]</scope>
    <source>
        <strain evidence="11">ATCC 9039 / DSM 1715 / NCIMB 8712</strain>
    </source>
</reference>